<dbReference type="SMART" id="SM00385">
    <property type="entry name" value="CYCLIN"/>
    <property type="match status" value="2"/>
</dbReference>
<comment type="function">
    <text evidence="10">May play a role in growth regulation and in negative regulation of cell cycle progression.</text>
</comment>
<dbReference type="GO" id="GO:0051301">
    <property type="term" value="P:cell division"/>
    <property type="evidence" value="ECO:0007669"/>
    <property type="project" value="UniProtKB-KW"/>
</dbReference>
<evidence type="ECO:0000313" key="15">
    <source>
        <dbReference type="Ensembl" id="ENSECAP00000055372.1"/>
    </source>
</evidence>
<dbReference type="InterPro" id="IPR039361">
    <property type="entry name" value="Cyclin"/>
</dbReference>
<evidence type="ECO:0000256" key="7">
    <source>
        <dbReference type="ARBA" id="ARBA00023127"/>
    </source>
</evidence>
<evidence type="ECO:0000256" key="8">
    <source>
        <dbReference type="ARBA" id="ARBA00023306"/>
    </source>
</evidence>
<evidence type="ECO:0000256" key="1">
    <source>
        <dbReference type="ARBA" id="ARBA00004496"/>
    </source>
</evidence>
<name>A0A9L0QYF3_HORSE</name>
<dbReference type="Proteomes" id="UP000002281">
    <property type="component" value="Chromosome 3"/>
</dbReference>
<feature type="compositionally biased region" description="Acidic residues" evidence="13">
    <location>
        <begin position="443"/>
        <end position="456"/>
    </location>
</feature>
<dbReference type="InterPro" id="IPR013763">
    <property type="entry name" value="Cyclin-like_dom"/>
</dbReference>
<sequence>MKDLGAEYLAGREGVQLFGLLSLYLEQEQRFQPREKGLSLIEATPENDNTLCPRLRNAKVEDLRSLTNFFGSCTETFVLAVNILDRFLALMKVKPKHLSCIGVCCFLLAARIVEEECNIPSTHDVIRISQCKCTASDIKRMEKIISEKLHYELEATTALNFLHLYHTIVLCHTSERKEILSLDKLEAQLKACNCRLTFSKARPSILALCLLNLEVETLKSLELLEILLLVKKHSKVKPKHLSCIGVCCFLLAARIVEEECNIPSTHDVIRISQCKCTASDIKRMEKIISEKLHYELEATTALNFLHLYHTIVLCHTSERKEILSLDKLEAQLKACNCRLTFSKARPSILALCLLNLEVETLKSLELLEILLLVKKHSKVNDAEFIYWRELVSKCLAEYSSPECCKPDLKKLVWIVSRRTAQNLHNSYYSVPELPTIPEGTCFDESESEDSCEDMSCGEESLGSSPLSDQESTFFFNFKVAQTLCFPS</sequence>
<comment type="similarity">
    <text evidence="2">Belongs to the cyclin family. Cyclin G subfamily.</text>
</comment>
<dbReference type="Pfam" id="PF00134">
    <property type="entry name" value="Cyclin_N"/>
    <property type="match status" value="2"/>
</dbReference>
<evidence type="ECO:0000256" key="9">
    <source>
        <dbReference type="ARBA" id="ARBA00025528"/>
    </source>
</evidence>
<dbReference type="GeneTree" id="ENSGT00940000156423"/>
<evidence type="ECO:0000256" key="5">
    <source>
        <dbReference type="ARBA" id="ARBA00022618"/>
    </source>
</evidence>
<dbReference type="InterPro" id="IPR036915">
    <property type="entry name" value="Cyclin-like_sf"/>
</dbReference>
<organism evidence="15 16">
    <name type="scientific">Equus caballus</name>
    <name type="common">Horse</name>
    <dbReference type="NCBI Taxonomy" id="9796"/>
    <lineage>
        <taxon>Eukaryota</taxon>
        <taxon>Metazoa</taxon>
        <taxon>Chordata</taxon>
        <taxon>Craniata</taxon>
        <taxon>Vertebrata</taxon>
        <taxon>Euteleostomi</taxon>
        <taxon>Mammalia</taxon>
        <taxon>Eutheria</taxon>
        <taxon>Laurasiatheria</taxon>
        <taxon>Perissodactyla</taxon>
        <taxon>Equidae</taxon>
        <taxon>Equus</taxon>
    </lineage>
</organism>
<dbReference type="GO" id="GO:0000307">
    <property type="term" value="C:cyclin-dependent protein kinase holoenzyme complex"/>
    <property type="evidence" value="ECO:0000318"/>
    <property type="project" value="GO_Central"/>
</dbReference>
<evidence type="ECO:0000256" key="3">
    <source>
        <dbReference type="ARBA" id="ARBA00019866"/>
    </source>
</evidence>
<evidence type="ECO:0000256" key="2">
    <source>
        <dbReference type="ARBA" id="ARBA00010389"/>
    </source>
</evidence>
<dbReference type="AlphaFoldDB" id="A0A9L0QYF3"/>
<evidence type="ECO:0000256" key="13">
    <source>
        <dbReference type="SAM" id="MobiDB-lite"/>
    </source>
</evidence>
<dbReference type="CDD" id="cd20584">
    <property type="entry name" value="CYCLIN_CCNG2"/>
    <property type="match status" value="1"/>
</dbReference>
<keyword evidence="4" id="KW-0963">Cytoplasm</keyword>
<dbReference type="SUPFAM" id="SSF47954">
    <property type="entry name" value="Cyclin-like"/>
    <property type="match status" value="2"/>
</dbReference>
<keyword evidence="8" id="KW-0131">Cell cycle</keyword>
<evidence type="ECO:0000256" key="11">
    <source>
        <dbReference type="ARBA" id="ARBA00073878"/>
    </source>
</evidence>
<comment type="function">
    <text evidence="9">May play a role in growth regulation. Is associated with G2/M phase arrest in response to DNA damage. May be an intermediate by which p53 mediates its role as an inhibitor of cellular proliferation.</text>
</comment>
<evidence type="ECO:0000256" key="10">
    <source>
        <dbReference type="ARBA" id="ARBA00058130"/>
    </source>
</evidence>
<dbReference type="Ensembl" id="ENSECAT00000117156.1">
    <property type="protein sequence ID" value="ENSECAP00000055372.1"/>
    <property type="gene ID" value="ENSECAG00000014113.4"/>
</dbReference>
<evidence type="ECO:0000259" key="14">
    <source>
        <dbReference type="SMART" id="SM00385"/>
    </source>
</evidence>
<dbReference type="GO" id="GO:0005634">
    <property type="term" value="C:nucleus"/>
    <property type="evidence" value="ECO:0000318"/>
    <property type="project" value="GO_Central"/>
</dbReference>
<dbReference type="GO" id="GO:0016538">
    <property type="term" value="F:cyclin-dependent protein serine/threonine kinase regulator activity"/>
    <property type="evidence" value="ECO:0000318"/>
    <property type="project" value="GO_Central"/>
</dbReference>
<reference evidence="15" key="2">
    <citation type="submission" date="2025-08" db="UniProtKB">
        <authorList>
            <consortium name="Ensembl"/>
        </authorList>
    </citation>
    <scope>IDENTIFICATION</scope>
    <source>
        <strain evidence="15">Thoroughbred</strain>
    </source>
</reference>
<dbReference type="Gene3D" id="1.10.472.10">
    <property type="entry name" value="Cyclin-like"/>
    <property type="match status" value="3"/>
</dbReference>
<dbReference type="GO" id="GO:0000082">
    <property type="term" value="P:G1/S transition of mitotic cell cycle"/>
    <property type="evidence" value="ECO:0000318"/>
    <property type="project" value="GO_Central"/>
</dbReference>
<reference evidence="15" key="3">
    <citation type="submission" date="2025-09" db="UniProtKB">
        <authorList>
            <consortium name="Ensembl"/>
        </authorList>
    </citation>
    <scope>IDENTIFICATION</scope>
    <source>
        <strain evidence="15">Thoroughbred</strain>
    </source>
</reference>
<evidence type="ECO:0000256" key="12">
    <source>
        <dbReference type="RuleBase" id="RU000383"/>
    </source>
</evidence>
<protein>
    <recommendedName>
        <fullName evidence="3">Cyclin-G1</fullName>
    </recommendedName>
    <alternativeName>
        <fullName evidence="11">Cyclin-G2</fullName>
    </alternativeName>
</protein>
<dbReference type="FunFam" id="1.10.472.10:FF:000006">
    <property type="entry name" value="Cyclin I"/>
    <property type="match status" value="1"/>
</dbReference>
<dbReference type="GO" id="GO:0005737">
    <property type="term" value="C:cytoplasm"/>
    <property type="evidence" value="ECO:0000318"/>
    <property type="project" value="GO_Central"/>
</dbReference>
<evidence type="ECO:0000313" key="16">
    <source>
        <dbReference type="Proteomes" id="UP000002281"/>
    </source>
</evidence>
<feature type="domain" description="Cyclin-like" evidence="14">
    <location>
        <begin position="61"/>
        <end position="147"/>
    </location>
</feature>
<keyword evidence="5" id="KW-0132">Cell division</keyword>
<keyword evidence="6" id="KW-0498">Mitosis</keyword>
<dbReference type="PANTHER" id="PTHR10177">
    <property type="entry name" value="CYCLINS"/>
    <property type="match status" value="1"/>
</dbReference>
<evidence type="ECO:0000256" key="4">
    <source>
        <dbReference type="ARBA" id="ARBA00022490"/>
    </source>
</evidence>
<accession>A0A9L0QYF3</accession>
<evidence type="ECO:0000256" key="6">
    <source>
        <dbReference type="ARBA" id="ARBA00022776"/>
    </source>
</evidence>
<comment type="subcellular location">
    <subcellularLocation>
        <location evidence="1">Cytoplasm</location>
    </subcellularLocation>
</comment>
<reference evidence="15 16" key="1">
    <citation type="journal article" date="2009" name="Science">
        <title>Genome sequence, comparative analysis, and population genetics of the domestic horse.</title>
        <authorList>
            <consortium name="Broad Institute Genome Sequencing Platform"/>
            <consortium name="Broad Institute Whole Genome Assembly Team"/>
            <person name="Wade C.M."/>
            <person name="Giulotto E."/>
            <person name="Sigurdsson S."/>
            <person name="Zoli M."/>
            <person name="Gnerre S."/>
            <person name="Imsland F."/>
            <person name="Lear T.L."/>
            <person name="Adelson D.L."/>
            <person name="Bailey E."/>
            <person name="Bellone R.R."/>
            <person name="Bloecker H."/>
            <person name="Distl O."/>
            <person name="Edgar R.C."/>
            <person name="Garber M."/>
            <person name="Leeb T."/>
            <person name="Mauceli E."/>
            <person name="MacLeod J.N."/>
            <person name="Penedo M.C.T."/>
            <person name="Raison J.M."/>
            <person name="Sharpe T."/>
            <person name="Vogel J."/>
            <person name="Andersson L."/>
            <person name="Antczak D.F."/>
            <person name="Biagi T."/>
            <person name="Binns M.M."/>
            <person name="Chowdhary B.P."/>
            <person name="Coleman S.J."/>
            <person name="Della Valle G."/>
            <person name="Fryc S."/>
            <person name="Guerin G."/>
            <person name="Hasegawa T."/>
            <person name="Hill E.W."/>
            <person name="Jurka J."/>
            <person name="Kiialainen A."/>
            <person name="Lindgren G."/>
            <person name="Liu J."/>
            <person name="Magnani E."/>
            <person name="Mickelson J.R."/>
            <person name="Murray J."/>
            <person name="Nergadze S.G."/>
            <person name="Onofrio R."/>
            <person name="Pedroni S."/>
            <person name="Piras M.F."/>
            <person name="Raudsepp T."/>
            <person name="Rocchi M."/>
            <person name="Roeed K.H."/>
            <person name="Ryder O.A."/>
            <person name="Searle S."/>
            <person name="Skow L."/>
            <person name="Swinburne J.E."/>
            <person name="Syvaenen A.C."/>
            <person name="Tozaki T."/>
            <person name="Valberg S.J."/>
            <person name="Vaudin M."/>
            <person name="White J.R."/>
            <person name="Zody M.C."/>
            <person name="Lander E.S."/>
            <person name="Lindblad-Toh K."/>
        </authorList>
    </citation>
    <scope>NUCLEOTIDE SEQUENCE [LARGE SCALE GENOMIC DNA]</scope>
    <source>
        <strain evidence="15 16">Thoroughbred</strain>
    </source>
</reference>
<proteinExistence type="inferred from homology"/>
<feature type="domain" description="Cyclin-like" evidence="14">
    <location>
        <begin position="205"/>
        <end position="290"/>
    </location>
</feature>
<keyword evidence="7 12" id="KW-0195">Cyclin</keyword>
<feature type="region of interest" description="Disordered" evidence="13">
    <location>
        <begin position="443"/>
        <end position="464"/>
    </location>
</feature>
<keyword evidence="16" id="KW-1185">Reference proteome</keyword>
<dbReference type="InterPro" id="IPR006671">
    <property type="entry name" value="Cyclin_N"/>
</dbReference>
<dbReference type="FunFam" id="1.10.472.10:FF:000056">
    <property type="entry name" value="Cyclin G2"/>
    <property type="match status" value="2"/>
</dbReference>